<keyword evidence="1" id="KW-0472">Membrane</keyword>
<dbReference type="KEGG" id="ovb:NB640_02305"/>
<proteinExistence type="predicted"/>
<dbReference type="AlphaFoldDB" id="A0A9E9P312"/>
<feature type="transmembrane region" description="Helical" evidence="1">
    <location>
        <begin position="12"/>
        <end position="30"/>
    </location>
</feature>
<keyword evidence="1" id="KW-0812">Transmembrane</keyword>
<gene>
    <name evidence="2" type="ORF">NB640_02305</name>
</gene>
<reference evidence="2" key="1">
    <citation type="journal article" date="2022" name="Front. Microbiol.">
        <title>New perspectives on an old grouping: The genomic and phenotypic variability of Oxalobacter formigenes and the implications for calcium oxalate stone prevention.</title>
        <authorList>
            <person name="Chmiel J.A."/>
            <person name="Carr C."/>
            <person name="Stuivenberg G.A."/>
            <person name="Venema R."/>
            <person name="Chanyi R.M."/>
            <person name="Al K.F."/>
            <person name="Giguere D."/>
            <person name="Say H."/>
            <person name="Akouris P.P."/>
            <person name="Dominguez Romero S.A."/>
            <person name="Kwong A."/>
            <person name="Tai V."/>
            <person name="Koval S.F."/>
            <person name="Razvi H."/>
            <person name="Bjazevic J."/>
            <person name="Burton J.P."/>
        </authorList>
    </citation>
    <scope>NUCLEOTIDE SEQUENCE</scope>
    <source>
        <strain evidence="2">WoOx3</strain>
    </source>
</reference>
<organism evidence="2 3">
    <name type="scientific">Oxalobacter vibrioformis</name>
    <dbReference type="NCBI Taxonomy" id="933080"/>
    <lineage>
        <taxon>Bacteria</taxon>
        <taxon>Pseudomonadati</taxon>
        <taxon>Pseudomonadota</taxon>
        <taxon>Betaproteobacteria</taxon>
        <taxon>Burkholderiales</taxon>
        <taxon>Oxalobacteraceae</taxon>
        <taxon>Oxalobacter</taxon>
    </lineage>
</organism>
<dbReference type="Proteomes" id="UP001156215">
    <property type="component" value="Chromosome"/>
</dbReference>
<evidence type="ECO:0000256" key="1">
    <source>
        <dbReference type="SAM" id="Phobius"/>
    </source>
</evidence>
<dbReference type="RefSeq" id="WP_269309528.1">
    <property type="nucleotide sequence ID" value="NZ_CP098242.1"/>
</dbReference>
<name>A0A9E9P312_9BURK</name>
<sequence>MEDTLRAFFSQHVELFFVAMGLFFMASAWFDWDWMFAPPYNSIKNPVGF</sequence>
<protein>
    <submittedName>
        <fullName evidence="2">Uncharacterized protein</fullName>
    </submittedName>
</protein>
<accession>A0A9E9P312</accession>
<evidence type="ECO:0000313" key="2">
    <source>
        <dbReference type="EMBL" id="WAW10512.1"/>
    </source>
</evidence>
<keyword evidence="3" id="KW-1185">Reference proteome</keyword>
<evidence type="ECO:0000313" key="3">
    <source>
        <dbReference type="Proteomes" id="UP001156215"/>
    </source>
</evidence>
<keyword evidence="1" id="KW-1133">Transmembrane helix</keyword>
<dbReference type="EMBL" id="CP098242">
    <property type="protein sequence ID" value="WAW10512.1"/>
    <property type="molecule type" value="Genomic_DNA"/>
</dbReference>